<dbReference type="EMBL" id="JACHVU010000002">
    <property type="protein sequence ID" value="MBB2989656.1"/>
    <property type="molecule type" value="Genomic_DNA"/>
</dbReference>
<protein>
    <submittedName>
        <fullName evidence="1">Uncharacterized protein</fullName>
    </submittedName>
</protein>
<dbReference type="AlphaFoldDB" id="A0A839Q602"/>
<comment type="caution">
    <text evidence="1">The sequence shown here is derived from an EMBL/GenBank/DDBJ whole genome shotgun (WGS) entry which is preliminary data.</text>
</comment>
<dbReference type="Proteomes" id="UP000550501">
    <property type="component" value="Unassembled WGS sequence"/>
</dbReference>
<accession>A0A839Q602</accession>
<evidence type="ECO:0000313" key="2">
    <source>
        <dbReference type="Proteomes" id="UP000550501"/>
    </source>
</evidence>
<gene>
    <name evidence="1" type="ORF">FHR72_001119</name>
</gene>
<proteinExistence type="predicted"/>
<evidence type="ECO:0000313" key="1">
    <source>
        <dbReference type="EMBL" id="MBB2989656.1"/>
    </source>
</evidence>
<sequence length="51" mass="5784">MGAAEHRTPEGQDHCAGGALNLQLTTRHLYPENEVFWIDEFKGPLRPRLNP</sequence>
<organism evidence="1 2">
    <name type="scientific">Mycolicibacterium iranicum</name>
    <name type="common">Mycobacterium iranicum</name>
    <dbReference type="NCBI Taxonomy" id="912594"/>
    <lineage>
        <taxon>Bacteria</taxon>
        <taxon>Bacillati</taxon>
        <taxon>Actinomycetota</taxon>
        <taxon>Actinomycetes</taxon>
        <taxon>Mycobacteriales</taxon>
        <taxon>Mycobacteriaceae</taxon>
        <taxon>Mycolicibacterium</taxon>
    </lineage>
</organism>
<name>A0A839Q602_MYCIR</name>
<keyword evidence="2" id="KW-1185">Reference proteome</keyword>
<reference evidence="1 2" key="1">
    <citation type="submission" date="2020-08" db="EMBL/GenBank/DDBJ databases">
        <title>The Agave Microbiome: Exploring the role of microbial communities in plant adaptations to desert environments.</title>
        <authorList>
            <person name="Partida-Martinez L.P."/>
        </authorList>
    </citation>
    <scope>NUCLEOTIDE SEQUENCE [LARGE SCALE GENOMIC DNA]</scope>
    <source>
        <strain evidence="1 2">AT2.18</strain>
    </source>
</reference>